<dbReference type="PROSITE" id="PS51257">
    <property type="entry name" value="PROKAR_LIPOPROTEIN"/>
    <property type="match status" value="1"/>
</dbReference>
<dbReference type="EMBL" id="CP108133">
    <property type="protein sequence ID" value="WTP47299.1"/>
    <property type="molecule type" value="Genomic_DNA"/>
</dbReference>
<protein>
    <recommendedName>
        <fullName evidence="4">Lipoprotein</fullName>
    </recommendedName>
</protein>
<evidence type="ECO:0000313" key="3">
    <source>
        <dbReference type="Proteomes" id="UP001432166"/>
    </source>
</evidence>
<organism evidence="2 3">
    <name type="scientific">Streptomyces tauricus</name>
    <dbReference type="NCBI Taxonomy" id="68274"/>
    <lineage>
        <taxon>Bacteria</taxon>
        <taxon>Bacillati</taxon>
        <taxon>Actinomycetota</taxon>
        <taxon>Actinomycetes</taxon>
        <taxon>Kitasatosporales</taxon>
        <taxon>Streptomycetaceae</taxon>
        <taxon>Streptomyces</taxon>
        <taxon>Streptomyces aurantiacus group</taxon>
    </lineage>
</organism>
<dbReference type="RefSeq" id="WP_328936557.1">
    <property type="nucleotide sequence ID" value="NZ_CP108133.1"/>
</dbReference>
<feature type="chain" id="PRO_5047550183" description="Lipoprotein" evidence="1">
    <location>
        <begin position="27"/>
        <end position="127"/>
    </location>
</feature>
<evidence type="ECO:0008006" key="4">
    <source>
        <dbReference type="Google" id="ProtNLM"/>
    </source>
</evidence>
<dbReference type="Proteomes" id="UP001432166">
    <property type="component" value="Chromosome"/>
</dbReference>
<name>A0ABZ1J6Q1_9ACTN</name>
<proteinExistence type="predicted"/>
<evidence type="ECO:0000256" key="1">
    <source>
        <dbReference type="SAM" id="SignalP"/>
    </source>
</evidence>
<gene>
    <name evidence="2" type="ORF">OG288_02585</name>
</gene>
<keyword evidence="1" id="KW-0732">Signal</keyword>
<sequence length="127" mass="13578">MVRVQRTAVPVLVLLALLAGCSSTDGEDEERLTVQRENYCTQLGAWQKARNAASTDTADSADSAGDDEVGTVARDAFVAMRPLKDESVGQGRTLAEATVAAMSNSDSEAEQRVVEYCGDMGFETLTR</sequence>
<evidence type="ECO:0000313" key="2">
    <source>
        <dbReference type="EMBL" id="WTP47299.1"/>
    </source>
</evidence>
<reference evidence="2" key="1">
    <citation type="submission" date="2022-10" db="EMBL/GenBank/DDBJ databases">
        <title>The complete genomes of actinobacterial strains from the NBC collection.</title>
        <authorList>
            <person name="Joergensen T.S."/>
            <person name="Alvarez Arevalo M."/>
            <person name="Sterndorff E.B."/>
            <person name="Faurdal D."/>
            <person name="Vuksanovic O."/>
            <person name="Mourched A.-S."/>
            <person name="Charusanti P."/>
            <person name="Shaw S."/>
            <person name="Blin K."/>
            <person name="Weber T."/>
        </authorList>
    </citation>
    <scope>NUCLEOTIDE SEQUENCE</scope>
    <source>
        <strain evidence="2">NBC_00189</strain>
    </source>
</reference>
<feature type="signal peptide" evidence="1">
    <location>
        <begin position="1"/>
        <end position="26"/>
    </location>
</feature>
<keyword evidence="3" id="KW-1185">Reference proteome</keyword>
<accession>A0ABZ1J6Q1</accession>